<sequence>MLTTSLMLAALVTLTACSSLTNEEKSYKTAVEFQEQGKLLEAIDEYGKVLELNPVFVDAYTNRGAVYTDLGEYQKAIQDYDQAIQLNPANEKAYSNRGNLYAGLGESDLALGDYSQAIGIAPQNP</sequence>
<dbReference type="SUPFAM" id="SSF48452">
    <property type="entry name" value="TPR-like"/>
    <property type="match status" value="1"/>
</dbReference>
<feature type="non-terminal residue" evidence="3">
    <location>
        <position position="125"/>
    </location>
</feature>
<accession>A0A382ZSF6</accession>
<dbReference type="PROSITE" id="PS50293">
    <property type="entry name" value="TPR_REGION"/>
    <property type="match status" value="1"/>
</dbReference>
<dbReference type="PANTHER" id="PTHR44858:SF1">
    <property type="entry name" value="UDP-N-ACETYLGLUCOSAMINE--PEPTIDE N-ACETYLGLUCOSAMINYLTRANSFERASE SPINDLY-RELATED"/>
    <property type="match status" value="1"/>
</dbReference>
<gene>
    <name evidence="3" type="ORF">METZ01_LOCUS451245</name>
</gene>
<dbReference type="Pfam" id="PF00515">
    <property type="entry name" value="TPR_1"/>
    <property type="match status" value="2"/>
</dbReference>
<evidence type="ECO:0000256" key="1">
    <source>
        <dbReference type="ARBA" id="ARBA00022737"/>
    </source>
</evidence>
<dbReference type="InterPro" id="IPR050498">
    <property type="entry name" value="Ycf3"/>
</dbReference>
<protein>
    <submittedName>
        <fullName evidence="3">Uncharacterized protein</fullName>
    </submittedName>
</protein>
<dbReference type="PROSITE" id="PS50005">
    <property type="entry name" value="TPR"/>
    <property type="match status" value="2"/>
</dbReference>
<proteinExistence type="predicted"/>
<reference evidence="3" key="1">
    <citation type="submission" date="2018-05" db="EMBL/GenBank/DDBJ databases">
        <authorList>
            <person name="Lanie J.A."/>
            <person name="Ng W.-L."/>
            <person name="Kazmierczak K.M."/>
            <person name="Andrzejewski T.M."/>
            <person name="Davidsen T.M."/>
            <person name="Wayne K.J."/>
            <person name="Tettelin H."/>
            <person name="Glass J.I."/>
            <person name="Rusch D."/>
            <person name="Podicherti R."/>
            <person name="Tsui H.-C.T."/>
            <person name="Winkler M.E."/>
        </authorList>
    </citation>
    <scope>NUCLEOTIDE SEQUENCE</scope>
</reference>
<dbReference type="InterPro" id="IPR019734">
    <property type="entry name" value="TPR_rpt"/>
</dbReference>
<name>A0A382ZSF6_9ZZZZ</name>
<evidence type="ECO:0000256" key="2">
    <source>
        <dbReference type="ARBA" id="ARBA00022803"/>
    </source>
</evidence>
<dbReference type="EMBL" id="UINC01186255">
    <property type="protein sequence ID" value="SVD98391.1"/>
    <property type="molecule type" value="Genomic_DNA"/>
</dbReference>
<dbReference type="SMART" id="SM00028">
    <property type="entry name" value="TPR"/>
    <property type="match status" value="3"/>
</dbReference>
<dbReference type="AlphaFoldDB" id="A0A382ZSF6"/>
<dbReference type="InterPro" id="IPR011990">
    <property type="entry name" value="TPR-like_helical_dom_sf"/>
</dbReference>
<organism evidence="3">
    <name type="scientific">marine metagenome</name>
    <dbReference type="NCBI Taxonomy" id="408172"/>
    <lineage>
        <taxon>unclassified sequences</taxon>
        <taxon>metagenomes</taxon>
        <taxon>ecological metagenomes</taxon>
    </lineage>
</organism>
<dbReference type="PANTHER" id="PTHR44858">
    <property type="entry name" value="TETRATRICOPEPTIDE REPEAT PROTEIN 6"/>
    <property type="match status" value="1"/>
</dbReference>
<dbReference type="Gene3D" id="1.25.40.10">
    <property type="entry name" value="Tetratricopeptide repeat domain"/>
    <property type="match status" value="1"/>
</dbReference>
<evidence type="ECO:0000313" key="3">
    <source>
        <dbReference type="EMBL" id="SVD98391.1"/>
    </source>
</evidence>
<keyword evidence="2" id="KW-0802">TPR repeat</keyword>
<keyword evidence="1" id="KW-0677">Repeat</keyword>